<proteinExistence type="inferred from homology"/>
<evidence type="ECO:0000313" key="9">
    <source>
        <dbReference type="Proteomes" id="UP000619761"/>
    </source>
</evidence>
<sequence>MASLEEQHLKLIPTTLSVSLLVSEIFLGIILSLSLHAANAAVHMMGQLIDIQTGLAVASTFDPASYQPNSPIGTLFSLVLIICFFSLGLDYDLLNSFAELFRVAPPGVSYGLNDNYFHAISEIFILGFVVASPIIITLWLLDIALSFISKSLPQAQIYFVAMPLKIFLSLLLLGITLENSTDTIYALLKNSLSTWINVVRT</sequence>
<evidence type="ECO:0008006" key="10">
    <source>
        <dbReference type="Google" id="ProtNLM"/>
    </source>
</evidence>
<evidence type="ECO:0000256" key="1">
    <source>
        <dbReference type="ARBA" id="ARBA00004651"/>
    </source>
</evidence>
<evidence type="ECO:0000256" key="6">
    <source>
        <dbReference type="ARBA" id="ARBA00023136"/>
    </source>
</evidence>
<keyword evidence="9" id="KW-1185">Reference proteome</keyword>
<evidence type="ECO:0000256" key="7">
    <source>
        <dbReference type="SAM" id="Phobius"/>
    </source>
</evidence>
<evidence type="ECO:0000256" key="2">
    <source>
        <dbReference type="ARBA" id="ARBA00009772"/>
    </source>
</evidence>
<keyword evidence="6 7" id="KW-0472">Membrane</keyword>
<feature type="transmembrane region" description="Helical" evidence="7">
    <location>
        <begin position="123"/>
        <end position="145"/>
    </location>
</feature>
<name>A0ABQ3B9G0_9GAMM</name>
<feature type="transmembrane region" description="Helical" evidence="7">
    <location>
        <begin position="72"/>
        <end position="89"/>
    </location>
</feature>
<dbReference type="EMBL" id="BMYZ01000003">
    <property type="protein sequence ID" value="GGY85001.1"/>
    <property type="molecule type" value="Genomic_DNA"/>
</dbReference>
<reference evidence="9" key="1">
    <citation type="journal article" date="2019" name="Int. J. Syst. Evol. Microbiol.">
        <title>The Global Catalogue of Microorganisms (GCM) 10K type strain sequencing project: providing services to taxonomists for standard genome sequencing and annotation.</title>
        <authorList>
            <consortium name="The Broad Institute Genomics Platform"/>
            <consortium name="The Broad Institute Genome Sequencing Center for Infectious Disease"/>
            <person name="Wu L."/>
            <person name="Ma J."/>
        </authorList>
    </citation>
    <scope>NUCLEOTIDE SEQUENCE [LARGE SCALE GENOMIC DNA]</scope>
    <source>
        <strain evidence="9">KCTC 32239</strain>
    </source>
</reference>
<protein>
    <recommendedName>
        <fullName evidence="10">EscT/YscT/HrcT family type III secretion system export apparatus protein</fullName>
    </recommendedName>
</protein>
<feature type="transmembrane region" description="Helical" evidence="7">
    <location>
        <begin position="157"/>
        <end position="177"/>
    </location>
</feature>
<dbReference type="Pfam" id="PF01311">
    <property type="entry name" value="Bac_export_1"/>
    <property type="match status" value="1"/>
</dbReference>
<organism evidence="8 9">
    <name type="scientific">Cellvibrio zantedeschiae</name>
    <dbReference type="NCBI Taxonomy" id="1237077"/>
    <lineage>
        <taxon>Bacteria</taxon>
        <taxon>Pseudomonadati</taxon>
        <taxon>Pseudomonadota</taxon>
        <taxon>Gammaproteobacteria</taxon>
        <taxon>Cellvibrionales</taxon>
        <taxon>Cellvibrionaceae</taxon>
        <taxon>Cellvibrio</taxon>
    </lineage>
</organism>
<keyword evidence="4 7" id="KW-0812">Transmembrane</keyword>
<keyword evidence="3" id="KW-1003">Cell membrane</keyword>
<dbReference type="InterPro" id="IPR002010">
    <property type="entry name" value="T3SS_IM_R"/>
</dbReference>
<feature type="transmembrane region" description="Helical" evidence="7">
    <location>
        <begin position="20"/>
        <end position="42"/>
    </location>
</feature>
<dbReference type="PANTHER" id="PTHR30065:SF1">
    <property type="entry name" value="SURFACE PRESENTATION OF ANTIGENS PROTEIN SPAR"/>
    <property type="match status" value="1"/>
</dbReference>
<keyword evidence="5 7" id="KW-1133">Transmembrane helix</keyword>
<gene>
    <name evidence="8" type="ORF">GCM10011613_32620</name>
</gene>
<accession>A0ABQ3B9G0</accession>
<evidence type="ECO:0000256" key="4">
    <source>
        <dbReference type="ARBA" id="ARBA00022692"/>
    </source>
</evidence>
<comment type="similarity">
    <text evidence="2">Belongs to the FliR/MopE/SpaR family.</text>
</comment>
<evidence type="ECO:0000313" key="8">
    <source>
        <dbReference type="EMBL" id="GGY85001.1"/>
    </source>
</evidence>
<dbReference type="Proteomes" id="UP000619761">
    <property type="component" value="Unassembled WGS sequence"/>
</dbReference>
<evidence type="ECO:0000256" key="3">
    <source>
        <dbReference type="ARBA" id="ARBA00022475"/>
    </source>
</evidence>
<comment type="caution">
    <text evidence="8">The sequence shown here is derived from an EMBL/GenBank/DDBJ whole genome shotgun (WGS) entry which is preliminary data.</text>
</comment>
<evidence type="ECO:0000256" key="5">
    <source>
        <dbReference type="ARBA" id="ARBA00022989"/>
    </source>
</evidence>
<dbReference type="PANTHER" id="PTHR30065">
    <property type="entry name" value="FLAGELLAR BIOSYNTHETIC PROTEIN FLIR"/>
    <property type="match status" value="1"/>
</dbReference>
<comment type="subcellular location">
    <subcellularLocation>
        <location evidence="1">Cell membrane</location>
        <topology evidence="1">Multi-pass membrane protein</topology>
    </subcellularLocation>
</comment>
<dbReference type="PRINTS" id="PR00953">
    <property type="entry name" value="TYPE3IMRPROT"/>
</dbReference>